<gene>
    <name evidence="1" type="ORF">RUM4293_00824</name>
</gene>
<name>A0A0N7LNB3_9RHOB</name>
<accession>A0A0N7LNB3</accession>
<organism evidence="1 2">
    <name type="scientific">Ruegeria atlantica</name>
    <dbReference type="NCBI Taxonomy" id="81569"/>
    <lineage>
        <taxon>Bacteria</taxon>
        <taxon>Pseudomonadati</taxon>
        <taxon>Pseudomonadota</taxon>
        <taxon>Alphaproteobacteria</taxon>
        <taxon>Rhodobacterales</taxon>
        <taxon>Roseobacteraceae</taxon>
        <taxon>Ruegeria</taxon>
    </lineage>
</organism>
<evidence type="ECO:0000313" key="1">
    <source>
        <dbReference type="EMBL" id="CUH41940.1"/>
    </source>
</evidence>
<dbReference type="AlphaFoldDB" id="A0A0N7LNB3"/>
<dbReference type="Proteomes" id="UP000050786">
    <property type="component" value="Unassembled WGS sequence"/>
</dbReference>
<keyword evidence="2" id="KW-1185">Reference proteome</keyword>
<dbReference type="EMBL" id="CYPS01000010">
    <property type="protein sequence ID" value="CUH41940.1"/>
    <property type="molecule type" value="Genomic_DNA"/>
</dbReference>
<protein>
    <submittedName>
        <fullName evidence="1">Uncharacterized protein</fullName>
    </submittedName>
</protein>
<reference evidence="2" key="1">
    <citation type="submission" date="2015-09" db="EMBL/GenBank/DDBJ databases">
        <authorList>
            <person name="Rodrigo-Torres L."/>
            <person name="Arahal D.R."/>
        </authorList>
    </citation>
    <scope>NUCLEOTIDE SEQUENCE [LARGE SCALE GENOMIC DNA]</scope>
    <source>
        <strain evidence="2">CECT 4293</strain>
    </source>
</reference>
<sequence>MTRRKSEFLPNVTMQSHCDLRYTQHFALIEAMRGFWEAEQNSIER</sequence>
<evidence type="ECO:0000313" key="2">
    <source>
        <dbReference type="Proteomes" id="UP000050786"/>
    </source>
</evidence>
<proteinExistence type="predicted"/>